<evidence type="ECO:0000313" key="2">
    <source>
        <dbReference type="EMBL" id="ACL57399.1"/>
    </source>
</evidence>
<dbReference type="EMBL" id="CP001349">
    <property type="protein sequence ID" value="ACL57399.1"/>
    <property type="molecule type" value="Genomic_DNA"/>
</dbReference>
<dbReference type="AlphaFoldDB" id="B8ICI8"/>
<evidence type="ECO:0000256" key="1">
    <source>
        <dbReference type="SAM" id="MobiDB-lite"/>
    </source>
</evidence>
<sequence length="69" mass="7656">MPRRNPRRAYNEHGREIPPPIIGDLRAEGDRTAAVTCHGCGYHVVISTDRFPAELPFPDNALPLRCSAC</sequence>
<dbReference type="HOGENOM" id="CLU_2771159_0_0_5"/>
<accession>B8ICI8</accession>
<dbReference type="eggNOG" id="ENOG502ZP60">
    <property type="taxonomic scope" value="Bacteria"/>
</dbReference>
<dbReference type="RefSeq" id="WP_015929079.1">
    <property type="nucleotide sequence ID" value="NC_011894.1"/>
</dbReference>
<feature type="region of interest" description="Disordered" evidence="1">
    <location>
        <begin position="1"/>
        <end position="22"/>
    </location>
</feature>
<gene>
    <name evidence="2" type="ordered locus">Mnod_2429</name>
</gene>
<reference evidence="2 3" key="1">
    <citation type="submission" date="2009-01" db="EMBL/GenBank/DDBJ databases">
        <title>Complete sequence of chromosome of Methylobacterium nodulans ORS 2060.</title>
        <authorList>
            <consortium name="US DOE Joint Genome Institute"/>
            <person name="Lucas S."/>
            <person name="Copeland A."/>
            <person name="Lapidus A."/>
            <person name="Glavina del Rio T."/>
            <person name="Dalin E."/>
            <person name="Tice H."/>
            <person name="Bruce D."/>
            <person name="Goodwin L."/>
            <person name="Pitluck S."/>
            <person name="Sims D."/>
            <person name="Brettin T."/>
            <person name="Detter J.C."/>
            <person name="Han C."/>
            <person name="Larimer F."/>
            <person name="Land M."/>
            <person name="Hauser L."/>
            <person name="Kyrpides N."/>
            <person name="Ivanova N."/>
            <person name="Marx C.J."/>
            <person name="Richardson P."/>
        </authorList>
    </citation>
    <scope>NUCLEOTIDE SEQUENCE [LARGE SCALE GENOMIC DNA]</scope>
    <source>
        <strain evidence="3">LMG 21967 / CNCM I-2342 / ORS 2060</strain>
    </source>
</reference>
<keyword evidence="3" id="KW-1185">Reference proteome</keyword>
<organism evidence="2 3">
    <name type="scientific">Methylobacterium nodulans (strain LMG 21967 / CNCM I-2342 / ORS 2060)</name>
    <dbReference type="NCBI Taxonomy" id="460265"/>
    <lineage>
        <taxon>Bacteria</taxon>
        <taxon>Pseudomonadati</taxon>
        <taxon>Pseudomonadota</taxon>
        <taxon>Alphaproteobacteria</taxon>
        <taxon>Hyphomicrobiales</taxon>
        <taxon>Methylobacteriaceae</taxon>
        <taxon>Methylobacterium</taxon>
    </lineage>
</organism>
<proteinExistence type="predicted"/>
<name>B8ICI8_METNO</name>
<dbReference type="Proteomes" id="UP000008207">
    <property type="component" value="Chromosome"/>
</dbReference>
<protein>
    <submittedName>
        <fullName evidence="2">Uncharacterized protein</fullName>
    </submittedName>
</protein>
<dbReference type="KEGG" id="mno:Mnod_2429"/>
<evidence type="ECO:0000313" key="3">
    <source>
        <dbReference type="Proteomes" id="UP000008207"/>
    </source>
</evidence>